<dbReference type="GeneID" id="55971915"/>
<protein>
    <recommendedName>
        <fullName evidence="4">Secreted protein</fullName>
    </recommendedName>
</protein>
<keyword evidence="1" id="KW-0732">Signal</keyword>
<dbReference type="AlphaFoldDB" id="A0A9P4YZP1"/>
<evidence type="ECO:0000256" key="1">
    <source>
        <dbReference type="SAM" id="SignalP"/>
    </source>
</evidence>
<feature type="chain" id="PRO_5040224809" description="Secreted protein" evidence="1">
    <location>
        <begin position="24"/>
        <end position="116"/>
    </location>
</feature>
<proteinExistence type="predicted"/>
<gene>
    <name evidence="2" type="ORF">GMORB2_5690</name>
</gene>
<name>A0A9P4YZP1_9HYPO</name>
<dbReference type="EMBL" id="JAANYQ010000005">
    <property type="protein sequence ID" value="KAF4123974.1"/>
    <property type="molecule type" value="Genomic_DNA"/>
</dbReference>
<evidence type="ECO:0008006" key="4">
    <source>
        <dbReference type="Google" id="ProtNLM"/>
    </source>
</evidence>
<evidence type="ECO:0000313" key="2">
    <source>
        <dbReference type="EMBL" id="KAF4123974.1"/>
    </source>
</evidence>
<comment type="caution">
    <text evidence="2">The sequence shown here is derived from an EMBL/GenBank/DDBJ whole genome shotgun (WGS) entry which is preliminary data.</text>
</comment>
<sequence length="116" mass="12487">MSGTAGFGVWVAWALLSPLLEMASRPRTDEKPCFGLFPENTDGCGTVDVGHLDGDGRAHSLGHQQGVVGRNRNDRSRVPMASVEKTGVRLHADADDGADDQRRLDIACVRHGICFT</sequence>
<feature type="signal peptide" evidence="1">
    <location>
        <begin position="1"/>
        <end position="23"/>
    </location>
</feature>
<organism evidence="2 3">
    <name type="scientific">Geosmithia morbida</name>
    <dbReference type="NCBI Taxonomy" id="1094350"/>
    <lineage>
        <taxon>Eukaryota</taxon>
        <taxon>Fungi</taxon>
        <taxon>Dikarya</taxon>
        <taxon>Ascomycota</taxon>
        <taxon>Pezizomycotina</taxon>
        <taxon>Sordariomycetes</taxon>
        <taxon>Hypocreomycetidae</taxon>
        <taxon>Hypocreales</taxon>
        <taxon>Bionectriaceae</taxon>
        <taxon>Geosmithia</taxon>
    </lineage>
</organism>
<dbReference type="RefSeq" id="XP_035322626.1">
    <property type="nucleotide sequence ID" value="XM_035467660.1"/>
</dbReference>
<accession>A0A9P4YZP1</accession>
<evidence type="ECO:0000313" key="3">
    <source>
        <dbReference type="Proteomes" id="UP000749293"/>
    </source>
</evidence>
<dbReference type="Proteomes" id="UP000749293">
    <property type="component" value="Unassembled WGS sequence"/>
</dbReference>
<keyword evidence="3" id="KW-1185">Reference proteome</keyword>
<reference evidence="2" key="1">
    <citation type="submission" date="2020-03" db="EMBL/GenBank/DDBJ databases">
        <title>Site-based positive gene gene selection in Geosmithia morbida across the United States reveals a broad range of putative effectors and factors for local host and environmental adapation.</title>
        <authorList>
            <person name="Onufrak A."/>
            <person name="Murdoch R.W."/>
            <person name="Gazis R."/>
            <person name="Huff M."/>
            <person name="Staton M."/>
            <person name="Klingeman W."/>
            <person name="Hadziabdic D."/>
        </authorList>
    </citation>
    <scope>NUCLEOTIDE SEQUENCE</scope>
    <source>
        <strain evidence="2">1262</strain>
    </source>
</reference>